<feature type="region of interest" description="Disordered" evidence="1">
    <location>
        <begin position="154"/>
        <end position="176"/>
    </location>
</feature>
<evidence type="ECO:0000313" key="4">
    <source>
        <dbReference type="Proteomes" id="UP000237144"/>
    </source>
</evidence>
<reference evidence="3 4" key="1">
    <citation type="journal article" date="2018" name="Front. Microbiol.">
        <title>Prospects for Fungal Bioremediation of Acidic Radioactive Waste Sites: Characterization and Genome Sequence of Rhodotorula taiwanensis MD1149.</title>
        <authorList>
            <person name="Tkavc R."/>
            <person name="Matrosova V.Y."/>
            <person name="Grichenko O.E."/>
            <person name="Gostincar C."/>
            <person name="Volpe R.P."/>
            <person name="Klimenkova P."/>
            <person name="Gaidamakova E.K."/>
            <person name="Zhou C.E."/>
            <person name="Stewart B.J."/>
            <person name="Lyman M.G."/>
            <person name="Malfatti S.A."/>
            <person name="Rubinfeld B."/>
            <person name="Courtot M."/>
            <person name="Singh J."/>
            <person name="Dalgard C.L."/>
            <person name="Hamilton T."/>
            <person name="Frey K.G."/>
            <person name="Gunde-Cimerman N."/>
            <person name="Dugan L."/>
            <person name="Daly M.J."/>
        </authorList>
    </citation>
    <scope>NUCLEOTIDE SEQUENCE [LARGE SCALE GENOMIC DNA]</scope>
    <source>
        <strain evidence="3 4">MD1149</strain>
    </source>
</reference>
<dbReference type="Proteomes" id="UP000237144">
    <property type="component" value="Unassembled WGS sequence"/>
</dbReference>
<feature type="transmembrane region" description="Helical" evidence="2">
    <location>
        <begin position="448"/>
        <end position="469"/>
    </location>
</feature>
<feature type="compositionally biased region" description="Pro residues" evidence="1">
    <location>
        <begin position="1"/>
        <end position="12"/>
    </location>
</feature>
<keyword evidence="2" id="KW-1133">Transmembrane helix</keyword>
<name>A0A2S5BAS5_9BASI</name>
<feature type="compositionally biased region" description="Basic and acidic residues" evidence="1">
    <location>
        <begin position="357"/>
        <end position="366"/>
    </location>
</feature>
<feature type="region of interest" description="Disordered" evidence="1">
    <location>
        <begin position="356"/>
        <end position="397"/>
    </location>
</feature>
<accession>A0A2S5BAS5</accession>
<sequence>MQPVVPYDPPYPSRAADPAHAYPPTGRRDSVFHRAEHRLDEVAHAADDAEHLFQEVGKAARVGRHLVEEVDEAYGDVSRPPLNERASSTSLPAYGASGILERRRSTASIASRKTDDNWQKLLVDLEDAQNAIGELHGDVEGIADQRTRLTGVSYDHSAPKPRVAAPSAARNGSAPRQLQQQAAHVARAIDDFLEQYKAVVAFPDRLAKLAKQDPHGTDVNRAHKLLARINSDFAELLDFVETRADQEKREIADGWSDSRLQALIVEDHPTWYQNKILKELREARADAKWQTFAKVDPGSYTFRWMLEHPFMQIDRAAVSTIDLAEHRIKNRKDEKTGSWALGGLLSKVVSAASGKRTGTEYHEIGKGGRRSVRNAYSEGKGTLPGGESASDSDDDLEKQKKKLLKGSAWAVDVSKLPERVPTDDTSGYQETKAELLEDAIDESKTQHILTPLVALFWVGIFVLYGYYLIARLIGHKDPLGRIDLGGTFGNDRWNDTRDSDPASGLGVTTTDAAAAAKASAASVYSMASVLHSAVTELGARSLAPTATSVAR</sequence>
<keyword evidence="2" id="KW-0812">Transmembrane</keyword>
<dbReference type="EMBL" id="PJQD01000033">
    <property type="protein sequence ID" value="POY73876.1"/>
    <property type="molecule type" value="Genomic_DNA"/>
</dbReference>
<feature type="region of interest" description="Disordered" evidence="1">
    <location>
        <begin position="1"/>
        <end position="29"/>
    </location>
</feature>
<dbReference type="AlphaFoldDB" id="A0A2S5BAS5"/>
<comment type="caution">
    <text evidence="3">The sequence shown here is derived from an EMBL/GenBank/DDBJ whole genome shotgun (WGS) entry which is preliminary data.</text>
</comment>
<evidence type="ECO:0000256" key="1">
    <source>
        <dbReference type="SAM" id="MobiDB-lite"/>
    </source>
</evidence>
<keyword evidence="2" id="KW-0472">Membrane</keyword>
<protein>
    <submittedName>
        <fullName evidence="3">Uncharacterized protein</fullName>
    </submittedName>
</protein>
<organism evidence="3 4">
    <name type="scientific">Rhodotorula taiwanensis</name>
    <dbReference type="NCBI Taxonomy" id="741276"/>
    <lineage>
        <taxon>Eukaryota</taxon>
        <taxon>Fungi</taxon>
        <taxon>Dikarya</taxon>
        <taxon>Basidiomycota</taxon>
        <taxon>Pucciniomycotina</taxon>
        <taxon>Microbotryomycetes</taxon>
        <taxon>Sporidiobolales</taxon>
        <taxon>Sporidiobolaceae</taxon>
        <taxon>Rhodotorula</taxon>
    </lineage>
</organism>
<evidence type="ECO:0000313" key="3">
    <source>
        <dbReference type="EMBL" id="POY73876.1"/>
    </source>
</evidence>
<evidence type="ECO:0000256" key="2">
    <source>
        <dbReference type="SAM" id="Phobius"/>
    </source>
</evidence>
<proteinExistence type="predicted"/>
<keyword evidence="4" id="KW-1185">Reference proteome</keyword>
<dbReference type="OrthoDB" id="2524808at2759"/>
<gene>
    <name evidence="3" type="ORF">BMF94_3046</name>
</gene>